<organism evidence="1 2">
    <name type="scientific">Rhodopseudomonas telluris</name>
    <dbReference type="NCBI Taxonomy" id="644215"/>
    <lineage>
        <taxon>Bacteria</taxon>
        <taxon>Pseudomonadati</taxon>
        <taxon>Pseudomonadota</taxon>
        <taxon>Alphaproteobacteria</taxon>
        <taxon>Hyphomicrobiales</taxon>
        <taxon>Nitrobacteraceae</taxon>
        <taxon>Rhodopseudomonas</taxon>
    </lineage>
</organism>
<reference evidence="1 2" key="1">
    <citation type="submission" date="2024-09" db="EMBL/GenBank/DDBJ databases">
        <authorList>
            <person name="Sun Q."/>
            <person name="Mori K."/>
        </authorList>
    </citation>
    <scope>NUCLEOTIDE SEQUENCE [LARGE SCALE GENOMIC DNA]</scope>
    <source>
        <strain evidence="1 2">KCTC 23279</strain>
    </source>
</reference>
<dbReference type="EMBL" id="JBHLWM010000005">
    <property type="protein sequence ID" value="MFC0241813.1"/>
    <property type="molecule type" value="Genomic_DNA"/>
</dbReference>
<sequence>MAAPQPISPVRGRPIQAALLADGRRLHLQDGPIDLIIEATGEQEAIRYAYDAAVRRFTGLLDVLCVELPALRAPVSRKAPALVHPVAQRMAEAVTPFADAMFITPMAAVAGAVADEVLKALVCPGITRAYVNNGGDIALHLAEGATYTVGLVDRPDQPCLIGSAEITSSGPVRGVATSGWRGRSFSLGIADAVTILAPTAAMADAAATVVANAVDLPDHSGIVRVPARDIQPDNDLGDRRVTQDVPLLSGAERAQALSAGLAVARDLMSRGLIVSAALHLQGDTVSAGDAAFLSSHPHQERTNA</sequence>
<comment type="caution">
    <text evidence="1">The sequence shown here is derived from an EMBL/GenBank/DDBJ whole genome shotgun (WGS) entry which is preliminary data.</text>
</comment>
<keyword evidence="2" id="KW-1185">Reference proteome</keyword>
<dbReference type="PIRSF" id="PIRSF006421">
    <property type="entry name" value="UCP006421"/>
    <property type="match status" value="1"/>
</dbReference>
<dbReference type="InterPro" id="IPR003374">
    <property type="entry name" value="ApbE-like_sf"/>
</dbReference>
<proteinExistence type="predicted"/>
<gene>
    <name evidence="1" type="ORF">ACFFJ6_15090</name>
</gene>
<dbReference type="Gene3D" id="3.10.520.10">
    <property type="entry name" value="ApbE-like domains"/>
    <property type="match status" value="1"/>
</dbReference>
<evidence type="ECO:0000313" key="2">
    <source>
        <dbReference type="Proteomes" id="UP001589775"/>
    </source>
</evidence>
<dbReference type="NCBIfam" id="NF003322">
    <property type="entry name" value="PRK04334.1-2"/>
    <property type="match status" value="1"/>
</dbReference>
<protein>
    <submittedName>
        <fullName evidence="1">UPF0280 family protein</fullName>
    </submittedName>
</protein>
<dbReference type="InterPro" id="IPR007183">
    <property type="entry name" value="UPF0280"/>
</dbReference>
<accession>A0ABV6EUA5</accession>
<name>A0ABV6EUA5_9BRAD</name>
<dbReference type="Proteomes" id="UP001589775">
    <property type="component" value="Unassembled WGS sequence"/>
</dbReference>
<evidence type="ECO:0000313" key="1">
    <source>
        <dbReference type="EMBL" id="MFC0241813.1"/>
    </source>
</evidence>
<dbReference type="RefSeq" id="WP_378389082.1">
    <property type="nucleotide sequence ID" value="NZ_JBHLWM010000005.1"/>
</dbReference>
<dbReference type="SUPFAM" id="SSF143631">
    <property type="entry name" value="ApbE-like"/>
    <property type="match status" value="1"/>
</dbReference>